<evidence type="ECO:0000313" key="8">
    <source>
        <dbReference type="EMBL" id="GFO99968.1"/>
    </source>
</evidence>
<reference evidence="9" key="5">
    <citation type="submission" date="2020-07" db="EMBL/GenBank/DDBJ databases">
        <title>Draft genome sequence of Lactobacillus helveticus strain JCM 1062.</title>
        <authorList>
            <person name="Endo A."/>
            <person name="Maeno S."/>
            <person name="Kido Y."/>
        </authorList>
    </citation>
    <scope>NUCLEOTIDE SEQUENCE</scope>
    <source>
        <strain evidence="9">JCM 1062</strain>
    </source>
</reference>
<evidence type="ECO:0000313" key="12">
    <source>
        <dbReference type="EMBL" id="NRO34225.1"/>
    </source>
</evidence>
<keyword evidence="2 5" id="KW-0540">Nuclease</keyword>
<dbReference type="eggNOG" id="COG1939">
    <property type="taxonomic scope" value="Bacteria"/>
</dbReference>
<dbReference type="EMBL" id="WCHB01000008">
    <property type="protein sequence ID" value="NRO34225.1"/>
    <property type="molecule type" value="Genomic_DNA"/>
</dbReference>
<evidence type="ECO:0000256" key="2">
    <source>
        <dbReference type="ARBA" id="ARBA00022722"/>
    </source>
</evidence>
<evidence type="ECO:0000256" key="1">
    <source>
        <dbReference type="ARBA" id="ARBA00022552"/>
    </source>
</evidence>
<evidence type="ECO:0000313" key="11">
    <source>
        <dbReference type="EMBL" id="NRN90787.1"/>
    </source>
</evidence>
<dbReference type="GO" id="GO:0005737">
    <property type="term" value="C:cytoplasm"/>
    <property type="evidence" value="ECO:0007669"/>
    <property type="project" value="UniProtKB-SubCell"/>
</dbReference>
<reference evidence="11" key="2">
    <citation type="submission" date="2019-09" db="EMBL/GenBank/DDBJ databases">
        <title>Comparative genomic analysis of Lactobacillus helveticus.</title>
        <authorList>
            <person name="Zhang H."/>
            <person name="Chen Y."/>
            <person name="Zhong Z."/>
        </authorList>
    </citation>
    <scope>NUCLEOTIDE SEQUENCE</scope>
    <source>
        <strain evidence="12">IMAU30003</strain>
        <strain evidence="11">IMAU50013</strain>
    </source>
</reference>
<dbReference type="HAMAP" id="MF_01468">
    <property type="entry name" value="RNase_Mini_III"/>
    <property type="match status" value="1"/>
</dbReference>
<evidence type="ECO:0000256" key="3">
    <source>
        <dbReference type="ARBA" id="ARBA00022759"/>
    </source>
</evidence>
<dbReference type="InterPro" id="IPR008226">
    <property type="entry name" value="Mini3_fam"/>
</dbReference>
<comment type="subcellular location">
    <subcellularLocation>
        <location evidence="5">Cytoplasm</location>
    </subcellularLocation>
</comment>
<evidence type="ECO:0000256" key="5">
    <source>
        <dbReference type="HAMAP-Rule" id="MF_01468"/>
    </source>
</evidence>
<keyword evidence="4 5" id="KW-0378">Hydrolase</keyword>
<name>A0A0D5MHJ1_LACHE</name>
<comment type="similarity">
    <text evidence="5">Belongs to the MrnC RNase family.</text>
</comment>
<keyword evidence="5" id="KW-0460">Magnesium</keyword>
<keyword evidence="3 5" id="KW-0255">Endonuclease</keyword>
<dbReference type="Proteomes" id="UP000267794">
    <property type="component" value="Chromosome"/>
</dbReference>
<dbReference type="EC" id="3.1.26.-" evidence="5"/>
<reference evidence="10 14" key="3">
    <citation type="submission" date="2019-10" db="EMBL/GenBank/DDBJ databases">
        <title>Draft genome sequences of Lactobacillus strains.</title>
        <authorList>
            <person name="Cho G.-S."/>
            <person name="Fagbemigun O."/>
            <person name="Brinks E."/>
            <person name="Franz C.M.A.P."/>
        </authorList>
    </citation>
    <scope>NUCLEOTIDE SEQUENCE [LARGE SCALE GENOMIC DNA]</scope>
    <source>
        <strain evidence="10 14">313</strain>
    </source>
</reference>
<dbReference type="GO" id="GO:0019843">
    <property type="term" value="F:rRNA binding"/>
    <property type="evidence" value="ECO:0007669"/>
    <property type="project" value="UniProtKB-UniRule"/>
</dbReference>
<evidence type="ECO:0000313" key="7">
    <source>
        <dbReference type="EMBL" id="AYE60888.1"/>
    </source>
</evidence>
<dbReference type="GO" id="GO:0004525">
    <property type="term" value="F:ribonuclease III activity"/>
    <property type="evidence" value="ECO:0007669"/>
    <property type="project" value="InterPro"/>
</dbReference>
<dbReference type="AlphaFoldDB" id="A0A0D5MHJ1"/>
<keyword evidence="5" id="KW-0690">Ribosome biogenesis</keyword>
<dbReference type="Proteomes" id="UP000601587">
    <property type="component" value="Unassembled WGS sequence"/>
</dbReference>
<evidence type="ECO:0000313" key="14">
    <source>
        <dbReference type="Proteomes" id="UP000430466"/>
    </source>
</evidence>
<dbReference type="PANTHER" id="PTHR34276:SF1">
    <property type="entry name" value="MINI-RIBONUCLEASE 3"/>
    <property type="match status" value="1"/>
</dbReference>
<dbReference type="EMBL" id="BLYO01000346">
    <property type="protein sequence ID" value="GFO99968.1"/>
    <property type="molecule type" value="Genomic_DNA"/>
</dbReference>
<comment type="subunit">
    <text evidence="5">Homodimer.</text>
</comment>
<evidence type="ECO:0000313" key="13">
    <source>
        <dbReference type="Proteomes" id="UP000267794"/>
    </source>
</evidence>
<dbReference type="Gene3D" id="1.10.1520.10">
    <property type="entry name" value="Ribonuclease III domain"/>
    <property type="match status" value="1"/>
</dbReference>
<reference evidence="7 13" key="1">
    <citation type="submission" date="2016-10" db="EMBL/GenBank/DDBJ databases">
        <title>Complete genomic sequencing of Lactobacillus helveticus LH99 and comparative genome analysis.</title>
        <authorList>
            <person name="Li N."/>
            <person name="You C."/>
            <person name="Liu Z."/>
        </authorList>
    </citation>
    <scope>NUCLEOTIDE SEQUENCE [LARGE SCALE GENOMIC DNA]</scope>
    <source>
        <strain evidence="7 13">LH99</strain>
    </source>
</reference>
<dbReference type="SUPFAM" id="SSF69065">
    <property type="entry name" value="RNase III domain-like"/>
    <property type="match status" value="1"/>
</dbReference>
<keyword evidence="5" id="KW-0694">RNA-binding</keyword>
<protein>
    <recommendedName>
        <fullName evidence="5">Mini-ribonuclease 3</fullName>
        <shortName evidence="5">Mini-3</shortName>
        <shortName evidence="5">Mini-RNase 3</shortName>
        <ecNumber evidence="5">3.1.26.-</ecNumber>
    </recommendedName>
    <alternativeName>
        <fullName evidence="5">Mini-RNase III</fullName>
        <shortName evidence="5">Mini-III</shortName>
    </alternativeName>
</protein>
<dbReference type="Proteomes" id="UP000618094">
    <property type="component" value="Unassembled WGS sequence"/>
</dbReference>
<dbReference type="Pfam" id="PF00636">
    <property type="entry name" value="Ribonuclease_3"/>
    <property type="match status" value="1"/>
</dbReference>
<dbReference type="InterPro" id="IPR036389">
    <property type="entry name" value="RNase_III_sf"/>
</dbReference>
<comment type="function">
    <text evidence="5">Involved in correct processing of both the 5' and 3' ends of 23S rRNA precursor. Processes 30S rRNA precursor transcript even in absence of ribonuclease 3 (Rnc); Rnc processes 30S rRNA into smaller rRNA precursors.</text>
</comment>
<dbReference type="GO" id="GO:0006364">
    <property type="term" value="P:rRNA processing"/>
    <property type="evidence" value="ECO:0007669"/>
    <property type="project" value="UniProtKB-UniRule"/>
</dbReference>
<dbReference type="KEGG" id="lhd:HUO_02755"/>
<dbReference type="PIRSF" id="PIRSF005520">
    <property type="entry name" value="UCP005520"/>
    <property type="match status" value="1"/>
</dbReference>
<evidence type="ECO:0000256" key="4">
    <source>
        <dbReference type="ARBA" id="ARBA00022801"/>
    </source>
</evidence>
<dbReference type="EMBL" id="BLYV01000217">
    <property type="protein sequence ID" value="GFP13130.1"/>
    <property type="molecule type" value="Genomic_DNA"/>
</dbReference>
<dbReference type="Proteomes" id="UP000630086">
    <property type="component" value="Unassembled WGS sequence"/>
</dbReference>
<dbReference type="EMBL" id="WHOE01000114">
    <property type="protein sequence ID" value="MPW15011.1"/>
    <property type="molecule type" value="Genomic_DNA"/>
</dbReference>
<dbReference type="RefSeq" id="WP_003625863.1">
    <property type="nucleotide sequence ID" value="NZ_AP023028.1"/>
</dbReference>
<dbReference type="Proteomes" id="UP000651333">
    <property type="component" value="Unassembled WGS sequence"/>
</dbReference>
<evidence type="ECO:0000313" key="10">
    <source>
        <dbReference type="EMBL" id="MPW15011.1"/>
    </source>
</evidence>
<reference evidence="8" key="4">
    <citation type="submission" date="2020-07" db="EMBL/GenBank/DDBJ databases">
        <title>Draft genome sequence of Lactobacillus helveticus strain H-8.</title>
        <authorList>
            <person name="Endo A."/>
            <person name="Maeno S."/>
            <person name="Kido Y."/>
        </authorList>
    </citation>
    <scope>NUCLEOTIDE SEQUENCE</scope>
    <source>
        <strain evidence="8">H-8</strain>
    </source>
</reference>
<comment type="cofactor">
    <cofactor evidence="5">
        <name>Mg(2+)</name>
        <dbReference type="ChEBI" id="CHEBI:18420"/>
    </cofactor>
</comment>
<feature type="active site" evidence="5">
    <location>
        <position position="27"/>
    </location>
</feature>
<keyword evidence="1 5" id="KW-0698">rRNA processing</keyword>
<feature type="domain" description="RNase III" evidence="6">
    <location>
        <begin position="1"/>
        <end position="142"/>
    </location>
</feature>
<dbReference type="EMBL" id="WCGB01000003">
    <property type="protein sequence ID" value="NRN90787.1"/>
    <property type="molecule type" value="Genomic_DNA"/>
</dbReference>
<keyword evidence="5" id="KW-0699">rRNA-binding</keyword>
<dbReference type="InterPro" id="IPR000999">
    <property type="entry name" value="RNase_III_dom"/>
</dbReference>
<dbReference type="SMART" id="SM00535">
    <property type="entry name" value="RIBOc"/>
    <property type="match status" value="1"/>
</dbReference>
<evidence type="ECO:0000259" key="6">
    <source>
        <dbReference type="SMART" id="SM00535"/>
    </source>
</evidence>
<sequence>MTKIKKLTEEEVNPDTLNGQTLAYLGDAVYEVIIRRHLVKGGIVKPQVLQREATHYVSAKAQAGLVTKMQDEERLTEEELTAFRRGRNAKSHTKAKNTSLKTYQLSTGFEAMIGYLDLLNKNERVQEITEWCINTVEEDGLKDYDFK</sequence>
<dbReference type="EMBL" id="CP017982">
    <property type="protein sequence ID" value="AYE60888.1"/>
    <property type="molecule type" value="Genomic_DNA"/>
</dbReference>
<dbReference type="Proteomes" id="UP000430466">
    <property type="component" value="Unassembled WGS sequence"/>
</dbReference>
<organism evidence="10 14">
    <name type="scientific">Lactobacillus helveticus</name>
    <name type="common">Lactobacillus suntoryeus</name>
    <dbReference type="NCBI Taxonomy" id="1587"/>
    <lineage>
        <taxon>Bacteria</taxon>
        <taxon>Bacillati</taxon>
        <taxon>Bacillota</taxon>
        <taxon>Bacilli</taxon>
        <taxon>Lactobacillales</taxon>
        <taxon>Lactobacillaceae</taxon>
        <taxon>Lactobacillus</taxon>
    </lineage>
</organism>
<gene>
    <name evidence="5 8" type="primary">mrnC</name>
    <name evidence="7" type="ORF">BC335_0348</name>
    <name evidence="10" type="ORF">GDZ32_09435</name>
    <name evidence="12" type="ORF">IMAU30003_00457</name>
    <name evidence="11" type="ORF">IMAU50013_00312</name>
    <name evidence="8" type="ORF">LHEH8_17240</name>
    <name evidence="9" type="ORF">LHEJCM1062_10020</name>
</gene>
<evidence type="ECO:0000313" key="9">
    <source>
        <dbReference type="EMBL" id="GFP13130.1"/>
    </source>
</evidence>
<accession>A0A0D5MHJ1</accession>
<proteinExistence type="inferred from homology"/>
<dbReference type="PANTHER" id="PTHR34276">
    <property type="entry name" value="MINI-RIBONUCLEASE 3"/>
    <property type="match status" value="1"/>
</dbReference>
<dbReference type="OrthoDB" id="46571at2"/>
<keyword evidence="5" id="KW-0963">Cytoplasm</keyword>